<evidence type="ECO:0000313" key="1">
    <source>
        <dbReference type="EMBL" id="MBA4635649.1"/>
    </source>
</evidence>
<organism evidence="1">
    <name type="scientific">Opuntia streptacantha</name>
    <name type="common">Prickly pear cactus</name>
    <name type="synonym">Opuntia cardona</name>
    <dbReference type="NCBI Taxonomy" id="393608"/>
    <lineage>
        <taxon>Eukaryota</taxon>
        <taxon>Viridiplantae</taxon>
        <taxon>Streptophyta</taxon>
        <taxon>Embryophyta</taxon>
        <taxon>Tracheophyta</taxon>
        <taxon>Spermatophyta</taxon>
        <taxon>Magnoliopsida</taxon>
        <taxon>eudicotyledons</taxon>
        <taxon>Gunneridae</taxon>
        <taxon>Pentapetalae</taxon>
        <taxon>Caryophyllales</taxon>
        <taxon>Cactineae</taxon>
        <taxon>Cactaceae</taxon>
        <taxon>Opuntioideae</taxon>
        <taxon>Opuntia</taxon>
    </lineage>
</organism>
<proteinExistence type="predicted"/>
<protein>
    <submittedName>
        <fullName evidence="1">Uncharacterized protein</fullName>
    </submittedName>
</protein>
<dbReference type="AlphaFoldDB" id="A0A7C9DEZ6"/>
<dbReference type="EMBL" id="GISG01096388">
    <property type="protein sequence ID" value="MBA4635649.1"/>
    <property type="molecule type" value="Transcribed_RNA"/>
</dbReference>
<dbReference type="EMBL" id="GISG01096387">
    <property type="protein sequence ID" value="MBA4635648.1"/>
    <property type="molecule type" value="Transcribed_RNA"/>
</dbReference>
<reference evidence="1" key="2">
    <citation type="submission" date="2020-07" db="EMBL/GenBank/DDBJ databases">
        <authorList>
            <person name="Vera ALvarez R."/>
            <person name="Arias-Moreno D.M."/>
            <person name="Jimenez-Jacinto V."/>
            <person name="Jimenez-Bremont J.F."/>
            <person name="Swaminathan K."/>
            <person name="Moose S.P."/>
            <person name="Guerrero-Gonzalez M.L."/>
            <person name="Marino-Ramirez L."/>
            <person name="Landsman D."/>
            <person name="Rodriguez-Kessler M."/>
            <person name="Delgado-Sanchez P."/>
        </authorList>
    </citation>
    <scope>NUCLEOTIDE SEQUENCE</scope>
    <source>
        <tissue evidence="1">Cladode</tissue>
    </source>
</reference>
<reference evidence="1" key="1">
    <citation type="journal article" date="2013" name="J. Plant Res.">
        <title>Effect of fungi and light on seed germination of three Opuntia species from semiarid lands of central Mexico.</title>
        <authorList>
            <person name="Delgado-Sanchez P."/>
            <person name="Jimenez-Bremont J.F."/>
            <person name="Guerrero-Gonzalez Mde L."/>
            <person name="Flores J."/>
        </authorList>
    </citation>
    <scope>NUCLEOTIDE SEQUENCE</scope>
    <source>
        <tissue evidence="1">Cladode</tissue>
    </source>
</reference>
<name>A0A7C9DEZ6_OPUST</name>
<sequence>MSDISPARRPRCSAHNESRRLMVNLPAFQGFPPICEFVTSLSSISTPISESLDPNRLLSLIFADPSKVIQSSIIMILLCTYTWLETTGPPSKSLPLDLRP</sequence>
<accession>A0A7C9DEZ6</accession>